<name>H6C2X4_EXODN</name>
<dbReference type="GeneID" id="20310646"/>
<evidence type="ECO:0000256" key="1">
    <source>
        <dbReference type="SAM" id="Phobius"/>
    </source>
</evidence>
<feature type="transmembrane region" description="Helical" evidence="1">
    <location>
        <begin position="48"/>
        <end position="68"/>
    </location>
</feature>
<dbReference type="AlphaFoldDB" id="H6C2X4"/>
<reference evidence="2" key="1">
    <citation type="submission" date="2011-07" db="EMBL/GenBank/DDBJ databases">
        <title>The Genome Sequence of Exophiala (Wangiella) dermatitidis NIH/UT8656.</title>
        <authorList>
            <consortium name="The Broad Institute Genome Sequencing Platform"/>
            <person name="Cuomo C."/>
            <person name="Wang Z."/>
            <person name="Hunicke-Smith S."/>
            <person name="Szanislo P.J."/>
            <person name="Earl A."/>
            <person name="Young S.K."/>
            <person name="Zeng Q."/>
            <person name="Gargeya S."/>
            <person name="Fitzgerald M."/>
            <person name="Haas B."/>
            <person name="Abouelleil A."/>
            <person name="Alvarado L."/>
            <person name="Arachchi H.M."/>
            <person name="Berlin A."/>
            <person name="Brown A."/>
            <person name="Chapman S.B."/>
            <person name="Chen Z."/>
            <person name="Dunbar C."/>
            <person name="Freedman E."/>
            <person name="Gearin G."/>
            <person name="Gellesch M."/>
            <person name="Goldberg J."/>
            <person name="Griggs A."/>
            <person name="Gujja S."/>
            <person name="Heiman D."/>
            <person name="Howarth C."/>
            <person name="Larson L."/>
            <person name="Lui A."/>
            <person name="MacDonald P.J.P."/>
            <person name="Montmayeur A."/>
            <person name="Murphy C."/>
            <person name="Neiman D."/>
            <person name="Pearson M."/>
            <person name="Priest M."/>
            <person name="Roberts A."/>
            <person name="Saif S."/>
            <person name="Shea T."/>
            <person name="Shenoy N."/>
            <person name="Sisk P."/>
            <person name="Stolte C."/>
            <person name="Sykes S."/>
            <person name="Wortman J."/>
            <person name="Nusbaum C."/>
            <person name="Birren B."/>
        </authorList>
    </citation>
    <scope>NUCLEOTIDE SEQUENCE</scope>
    <source>
        <strain evidence="2">NIH/UT8656</strain>
    </source>
</reference>
<organism evidence="2 3">
    <name type="scientific">Exophiala dermatitidis (strain ATCC 34100 / CBS 525.76 / NIH/UT8656)</name>
    <name type="common">Black yeast</name>
    <name type="synonym">Wangiella dermatitidis</name>
    <dbReference type="NCBI Taxonomy" id="858893"/>
    <lineage>
        <taxon>Eukaryota</taxon>
        <taxon>Fungi</taxon>
        <taxon>Dikarya</taxon>
        <taxon>Ascomycota</taxon>
        <taxon>Pezizomycotina</taxon>
        <taxon>Eurotiomycetes</taxon>
        <taxon>Chaetothyriomycetidae</taxon>
        <taxon>Chaetothyriales</taxon>
        <taxon>Herpotrichiellaceae</taxon>
        <taxon>Exophiala</taxon>
    </lineage>
</organism>
<keyword evidence="1" id="KW-0472">Membrane</keyword>
<keyword evidence="1" id="KW-1133">Transmembrane helix</keyword>
<accession>H6C2X4</accession>
<protein>
    <submittedName>
        <fullName evidence="2">Uncharacterized protein</fullName>
    </submittedName>
</protein>
<dbReference type="VEuPathDB" id="FungiDB:HMPREF1120_06007"/>
<gene>
    <name evidence="2" type="ORF">HMPREF1120_06007</name>
</gene>
<proteinExistence type="predicted"/>
<evidence type="ECO:0000313" key="3">
    <source>
        <dbReference type="Proteomes" id="UP000007304"/>
    </source>
</evidence>
<keyword evidence="1" id="KW-0812">Transmembrane</keyword>
<dbReference type="InParanoid" id="H6C2X4"/>
<keyword evidence="3" id="KW-1185">Reference proteome</keyword>
<evidence type="ECO:0000313" key="2">
    <source>
        <dbReference type="EMBL" id="EHY57989.1"/>
    </source>
</evidence>
<dbReference type="Proteomes" id="UP000007304">
    <property type="component" value="Unassembled WGS sequence"/>
</dbReference>
<dbReference type="HOGENOM" id="CLU_1777444_0_0_1"/>
<sequence length="146" mass="15594">MHTGRMRFKVGLRHTHSCWSADLCAGSKKGDQKSDPRVVVSSGRDGQWVVVVVVLLLLMVVAPCFAAVKLELELPDAASCTLRTASVLLAASIDVAPGSNAGASDLPMARQVLGPTWLYRQFKLLGCPDVPVVLSIYSSCGRSEVQ</sequence>
<dbReference type="EMBL" id="JH226134">
    <property type="protein sequence ID" value="EHY57989.1"/>
    <property type="molecule type" value="Genomic_DNA"/>
</dbReference>
<dbReference type="RefSeq" id="XP_009158450.1">
    <property type="nucleotide sequence ID" value="XM_009160202.1"/>
</dbReference>